<reference evidence="1" key="1">
    <citation type="journal article" date="2020" name="Stud. Mycol.">
        <title>101 Dothideomycetes genomes: a test case for predicting lifestyles and emergence of pathogens.</title>
        <authorList>
            <person name="Haridas S."/>
            <person name="Albert R."/>
            <person name="Binder M."/>
            <person name="Bloem J."/>
            <person name="Labutti K."/>
            <person name="Salamov A."/>
            <person name="Andreopoulos B."/>
            <person name="Baker S."/>
            <person name="Barry K."/>
            <person name="Bills G."/>
            <person name="Bluhm B."/>
            <person name="Cannon C."/>
            <person name="Castanera R."/>
            <person name="Culley D."/>
            <person name="Daum C."/>
            <person name="Ezra D."/>
            <person name="Gonzalez J."/>
            <person name="Henrissat B."/>
            <person name="Kuo A."/>
            <person name="Liang C."/>
            <person name="Lipzen A."/>
            <person name="Lutzoni F."/>
            <person name="Magnuson J."/>
            <person name="Mondo S."/>
            <person name="Nolan M."/>
            <person name="Ohm R."/>
            <person name="Pangilinan J."/>
            <person name="Park H.-J."/>
            <person name="Ramirez L."/>
            <person name="Alfaro M."/>
            <person name="Sun H."/>
            <person name="Tritt A."/>
            <person name="Yoshinaga Y."/>
            <person name="Zwiers L.-H."/>
            <person name="Turgeon B."/>
            <person name="Goodwin S."/>
            <person name="Spatafora J."/>
            <person name="Crous P."/>
            <person name="Grigoriev I."/>
        </authorList>
    </citation>
    <scope>NUCLEOTIDE SEQUENCE</scope>
    <source>
        <strain evidence="1">ATCC 200398</strain>
    </source>
</reference>
<organism evidence="1 2">
    <name type="scientific">Lindgomyces ingoldianus</name>
    <dbReference type="NCBI Taxonomy" id="673940"/>
    <lineage>
        <taxon>Eukaryota</taxon>
        <taxon>Fungi</taxon>
        <taxon>Dikarya</taxon>
        <taxon>Ascomycota</taxon>
        <taxon>Pezizomycotina</taxon>
        <taxon>Dothideomycetes</taxon>
        <taxon>Pleosporomycetidae</taxon>
        <taxon>Pleosporales</taxon>
        <taxon>Lindgomycetaceae</taxon>
        <taxon>Lindgomyces</taxon>
    </lineage>
</organism>
<comment type="caution">
    <text evidence="1">The sequence shown here is derived from an EMBL/GenBank/DDBJ whole genome shotgun (WGS) entry which is preliminary data.</text>
</comment>
<gene>
    <name evidence="1" type="ORF">BDR25DRAFT_387606</name>
</gene>
<protein>
    <submittedName>
        <fullName evidence="1">Uncharacterized protein</fullName>
    </submittedName>
</protein>
<accession>A0ACB6R2M4</accession>
<evidence type="ECO:0000313" key="2">
    <source>
        <dbReference type="Proteomes" id="UP000799755"/>
    </source>
</evidence>
<dbReference type="EMBL" id="MU003500">
    <property type="protein sequence ID" value="KAF2473396.1"/>
    <property type="molecule type" value="Genomic_DNA"/>
</dbReference>
<keyword evidence="2" id="KW-1185">Reference proteome</keyword>
<sequence length="252" mass="26438">MRLTIFILFAVKLSSVLALPNQRLVQRFDIAAALEKLNEIEGATLLANQARKGGKEASNATAKATPPAAAESATGGAAVEGDGKEGEGENEVRIEGKFDTPTTLQGAIGAFEYEFQAPTGDELTVTENKTPPPPPAGFVAVEPSSFKVALKQSKGAGLTLSKIDYIFDPTSPALTNVDLAQTRVGKLCNVTGTFVVDESLGELEFEAEENEATLNLNKQVTAEGEWGIFLPVGTVAAAFSKSVQPVNATVKV</sequence>
<dbReference type="Proteomes" id="UP000799755">
    <property type="component" value="Unassembled WGS sequence"/>
</dbReference>
<name>A0ACB6R2M4_9PLEO</name>
<evidence type="ECO:0000313" key="1">
    <source>
        <dbReference type="EMBL" id="KAF2473396.1"/>
    </source>
</evidence>
<proteinExistence type="predicted"/>